<sequence>MTLLLYPRLTPLAARAVLAEHTGKTLEALRRGAELRHPDMYYAATGGEPAGVEHLTVLADKLRGSVVDHGYPNAVTDAAHISADRALAAAMIDTMRLRPSEAAAKDLWTFLAVGLLPDVVAWRWQSPTSEQRWICSDITRHALGRLWWQAYTLGTRTAVGTTDTALLQRLSESDLNQIFERRAIGGRPALARAIARAVTDPDLAPPHIARRRIIRDVTKRVRRLLPFTLFLTLPDERLQTRIDDLVRESVKALEQTPRRT</sequence>
<dbReference type="Pfam" id="PF19866">
    <property type="entry name" value="DUF6339"/>
    <property type="match status" value="1"/>
</dbReference>
<dbReference type="Proteomes" id="UP001241758">
    <property type="component" value="Unassembled WGS sequence"/>
</dbReference>
<gene>
    <name evidence="1" type="ORF">QLQ12_11590</name>
</gene>
<accession>A0ABT6WHM9</accession>
<protein>
    <submittedName>
        <fullName evidence="1">DUF6339 family protein</fullName>
    </submittedName>
</protein>
<comment type="caution">
    <text evidence="1">The sequence shown here is derived from an EMBL/GenBank/DDBJ whole genome shotgun (WGS) entry which is preliminary data.</text>
</comment>
<evidence type="ECO:0000313" key="2">
    <source>
        <dbReference type="Proteomes" id="UP001241758"/>
    </source>
</evidence>
<proteinExistence type="predicted"/>
<reference evidence="1 2" key="1">
    <citation type="submission" date="2023-05" db="EMBL/GenBank/DDBJ databases">
        <title>Actinoplanes sp. NEAU-A12 genome sequencing.</title>
        <authorList>
            <person name="Wang Z.-S."/>
        </authorList>
    </citation>
    <scope>NUCLEOTIDE SEQUENCE [LARGE SCALE GENOMIC DNA]</scope>
    <source>
        <strain evidence="1 2">NEAU-A12</strain>
    </source>
</reference>
<dbReference type="RefSeq" id="WP_282759297.1">
    <property type="nucleotide sequence ID" value="NZ_JASCTH010000006.1"/>
</dbReference>
<dbReference type="InterPro" id="IPR045920">
    <property type="entry name" value="DUF6339"/>
</dbReference>
<organism evidence="1 2">
    <name type="scientific">Actinoplanes sandaracinus</name>
    <dbReference type="NCBI Taxonomy" id="3045177"/>
    <lineage>
        <taxon>Bacteria</taxon>
        <taxon>Bacillati</taxon>
        <taxon>Actinomycetota</taxon>
        <taxon>Actinomycetes</taxon>
        <taxon>Micromonosporales</taxon>
        <taxon>Micromonosporaceae</taxon>
        <taxon>Actinoplanes</taxon>
    </lineage>
</organism>
<evidence type="ECO:0000313" key="1">
    <source>
        <dbReference type="EMBL" id="MDI6099237.1"/>
    </source>
</evidence>
<keyword evidence="2" id="KW-1185">Reference proteome</keyword>
<dbReference type="EMBL" id="JASCTH010000006">
    <property type="protein sequence ID" value="MDI6099237.1"/>
    <property type="molecule type" value="Genomic_DNA"/>
</dbReference>
<name>A0ABT6WHM9_9ACTN</name>